<name>A0A517PNT6_9PLAN</name>
<protein>
    <submittedName>
        <fullName evidence="1">Uncharacterized protein</fullName>
    </submittedName>
</protein>
<accession>A0A517PNT6</accession>
<dbReference type="RefSeq" id="WP_145184713.1">
    <property type="nucleotide sequence ID" value="NZ_CP036266.1"/>
</dbReference>
<gene>
    <name evidence="1" type="ORF">HG66A1_28300</name>
</gene>
<proteinExistence type="predicted"/>
<keyword evidence="2" id="KW-1185">Reference proteome</keyword>
<dbReference type="EMBL" id="CP036266">
    <property type="protein sequence ID" value="QDT21037.1"/>
    <property type="molecule type" value="Genomic_DNA"/>
</dbReference>
<organism evidence="1 2">
    <name type="scientific">Gimesia chilikensis</name>
    <dbReference type="NCBI Taxonomy" id="2605989"/>
    <lineage>
        <taxon>Bacteria</taxon>
        <taxon>Pseudomonadati</taxon>
        <taxon>Planctomycetota</taxon>
        <taxon>Planctomycetia</taxon>
        <taxon>Planctomycetales</taxon>
        <taxon>Planctomycetaceae</taxon>
        <taxon>Gimesia</taxon>
    </lineage>
</organism>
<evidence type="ECO:0000313" key="1">
    <source>
        <dbReference type="EMBL" id="QDT21037.1"/>
    </source>
</evidence>
<evidence type="ECO:0000313" key="2">
    <source>
        <dbReference type="Proteomes" id="UP000320421"/>
    </source>
</evidence>
<dbReference type="OrthoDB" id="9905099at2"/>
<dbReference type="AlphaFoldDB" id="A0A517PNT6"/>
<reference evidence="1 2" key="1">
    <citation type="submission" date="2019-02" db="EMBL/GenBank/DDBJ databases">
        <title>Deep-cultivation of Planctomycetes and their phenomic and genomic characterization uncovers novel biology.</title>
        <authorList>
            <person name="Wiegand S."/>
            <person name="Jogler M."/>
            <person name="Boedeker C."/>
            <person name="Pinto D."/>
            <person name="Vollmers J."/>
            <person name="Rivas-Marin E."/>
            <person name="Kohn T."/>
            <person name="Peeters S.H."/>
            <person name="Heuer A."/>
            <person name="Rast P."/>
            <person name="Oberbeckmann S."/>
            <person name="Bunk B."/>
            <person name="Jeske O."/>
            <person name="Meyerdierks A."/>
            <person name="Storesund J.E."/>
            <person name="Kallscheuer N."/>
            <person name="Luecker S."/>
            <person name="Lage O.M."/>
            <person name="Pohl T."/>
            <person name="Merkel B.J."/>
            <person name="Hornburger P."/>
            <person name="Mueller R.-W."/>
            <person name="Bruemmer F."/>
            <person name="Labrenz M."/>
            <person name="Spormann A.M."/>
            <person name="Op den Camp H."/>
            <person name="Overmann J."/>
            <person name="Amann R."/>
            <person name="Jetten M.S.M."/>
            <person name="Mascher T."/>
            <person name="Medema M.H."/>
            <person name="Devos D.P."/>
            <person name="Kaster A.-K."/>
            <person name="Ovreas L."/>
            <person name="Rohde M."/>
            <person name="Galperin M.Y."/>
            <person name="Jogler C."/>
        </authorList>
    </citation>
    <scope>NUCLEOTIDE SEQUENCE [LARGE SCALE GENOMIC DNA]</scope>
    <source>
        <strain evidence="1 2">HG66A1</strain>
    </source>
</reference>
<sequence>MTSPVPYTRAEIKGLGTQLPARGIFCPACGLYIPEFADITPEERTELKQASLFETIKTLRTRTGCRLTWAKIWAQHKDGPHPLVTPDTVPCRFCGVPLHPEAGQCLLCRMDWHDPQHLKQLGPSFTDQILSAAPGATICLPSHTSWILALHFAEMHGRQNELTIEFITRDTD</sequence>
<dbReference type="Proteomes" id="UP000320421">
    <property type="component" value="Chromosome"/>
</dbReference>